<evidence type="ECO:0000313" key="3">
    <source>
        <dbReference type="Proteomes" id="UP000004095"/>
    </source>
</evidence>
<evidence type="ECO:0000313" key="2">
    <source>
        <dbReference type="EMBL" id="EAY26457.1"/>
    </source>
</evidence>
<name>A1ZT67_MICM2</name>
<dbReference type="eggNOG" id="ENOG502Z8DB">
    <property type="taxonomic scope" value="Bacteria"/>
</dbReference>
<gene>
    <name evidence="2" type="ORF">M23134_07052</name>
</gene>
<feature type="chain" id="PRO_5002641642" description="Capsule assembly Wzi family protein" evidence="1">
    <location>
        <begin position="29"/>
        <end position="567"/>
    </location>
</feature>
<evidence type="ECO:0008006" key="4">
    <source>
        <dbReference type="Google" id="ProtNLM"/>
    </source>
</evidence>
<proteinExistence type="predicted"/>
<accession>A1ZT67</accession>
<dbReference type="EMBL" id="AAWS01000034">
    <property type="protein sequence ID" value="EAY26457.1"/>
    <property type="molecule type" value="Genomic_DNA"/>
</dbReference>
<sequence length="567" mass="65493">MKQFTKLSLLYSVCLGLFWGMLPSLAQAQSVYAPINNDYAHLIKRYEIKNGKFLNSLPTQLQPYSRKGIAQLADSVQKNSTRLSPQDEFNLVYLRNDNWEWSKTADNDTKRPFLKYFLEKKSDFYHYQSDDFEVHVNPVIGVGGGLERGDISQTPYFSSRGVELRGMISKKIGFYTFFTDNQALFPTYVTNEITRLNAVPNEGFYKRPLNEDKVDFLTARGYITFDVVKNISLQFGHDKNIVGHGYRSLALSDYSSNYLFMKLNTNVWKLNYQNIFGQLTAEVLNADGLRPKKYFAMHHLSVNITKNFNIGLFETVMFARNDTTNLNGGSGTFDFNYLNPIIFYRSAEQQLGSPDNAMLGMDFKWNFLKRFSLYGQLVIDEFVISEVRNGNGWWGNKQAGQLGLLYIDALGVNNLDLRGEVNIVRPYMYRHNFKYRNFTNYNQALAHPIGANFYEFIGIARYQPVKRLQLAAKVLYTRYGADSTGTNWGRDIFTSQTFQQEYGNRIAQGIETNLVFADFNASYQLLHNMFIDLQATLRQQTSALGTQRNLMGTVRFRWNIARRLYEF</sequence>
<organism evidence="2 3">
    <name type="scientific">Microscilla marina ATCC 23134</name>
    <dbReference type="NCBI Taxonomy" id="313606"/>
    <lineage>
        <taxon>Bacteria</taxon>
        <taxon>Pseudomonadati</taxon>
        <taxon>Bacteroidota</taxon>
        <taxon>Cytophagia</taxon>
        <taxon>Cytophagales</taxon>
        <taxon>Microscillaceae</taxon>
        <taxon>Microscilla</taxon>
    </lineage>
</organism>
<keyword evidence="1" id="KW-0732">Signal</keyword>
<dbReference type="Gene3D" id="2.40.160.130">
    <property type="entry name" value="Capsule assembly protein Wzi"/>
    <property type="match status" value="1"/>
</dbReference>
<dbReference type="RefSeq" id="WP_002701003.1">
    <property type="nucleotide sequence ID" value="NZ_AAWS01000034.1"/>
</dbReference>
<dbReference type="InterPro" id="IPR038636">
    <property type="entry name" value="Wzi_sf"/>
</dbReference>
<evidence type="ECO:0000256" key="1">
    <source>
        <dbReference type="SAM" id="SignalP"/>
    </source>
</evidence>
<feature type="signal peptide" evidence="1">
    <location>
        <begin position="1"/>
        <end position="28"/>
    </location>
</feature>
<dbReference type="AlphaFoldDB" id="A1ZT67"/>
<protein>
    <recommendedName>
        <fullName evidence="4">Capsule assembly Wzi family protein</fullName>
    </recommendedName>
</protein>
<reference evidence="2 3" key="1">
    <citation type="submission" date="2007-01" db="EMBL/GenBank/DDBJ databases">
        <authorList>
            <person name="Haygood M."/>
            <person name="Podell S."/>
            <person name="Anderson C."/>
            <person name="Hopkinson B."/>
            <person name="Roe K."/>
            <person name="Barbeau K."/>
            <person name="Gaasterland T."/>
            <person name="Ferriera S."/>
            <person name="Johnson J."/>
            <person name="Kravitz S."/>
            <person name="Beeson K."/>
            <person name="Sutton G."/>
            <person name="Rogers Y.-H."/>
            <person name="Friedman R."/>
            <person name="Frazier M."/>
            <person name="Venter J.C."/>
        </authorList>
    </citation>
    <scope>NUCLEOTIDE SEQUENCE [LARGE SCALE GENOMIC DNA]</scope>
    <source>
        <strain evidence="2 3">ATCC 23134</strain>
    </source>
</reference>
<dbReference type="Proteomes" id="UP000004095">
    <property type="component" value="Unassembled WGS sequence"/>
</dbReference>
<comment type="caution">
    <text evidence="2">The sequence shown here is derived from an EMBL/GenBank/DDBJ whole genome shotgun (WGS) entry which is preliminary data.</text>
</comment>
<keyword evidence="3" id="KW-1185">Reference proteome</keyword>